<dbReference type="EMBL" id="CP002999">
    <property type="protein sequence ID" value="AEM69285.1"/>
    <property type="molecule type" value="Genomic_DNA"/>
</dbReference>
<evidence type="ECO:0000313" key="2">
    <source>
        <dbReference type="Proteomes" id="UP000008908"/>
    </source>
</evidence>
<dbReference type="HOGENOM" id="CLU_670520_0_0_10"/>
<reference evidence="1 2" key="2">
    <citation type="journal article" date="2012" name="Stand. Genomic Sci.">
        <title>Complete genome sequence of the facultatively anaerobic, appendaged bacterium Muricauda ruestringensis type strain (B1(T)).</title>
        <authorList>
            <person name="Huntemann M."/>
            <person name="Teshima H."/>
            <person name="Lapidus A."/>
            <person name="Nolan M."/>
            <person name="Lucas S."/>
            <person name="Hammon N."/>
            <person name="Deshpande S."/>
            <person name="Cheng J.F."/>
            <person name="Tapia R."/>
            <person name="Goodwin L.A."/>
            <person name="Pitluck S."/>
            <person name="Liolios K."/>
            <person name="Pagani I."/>
            <person name="Ivanova N."/>
            <person name="Mavromatis K."/>
            <person name="Mikhailova N."/>
            <person name="Pati A."/>
            <person name="Chen A."/>
            <person name="Palaniappan K."/>
            <person name="Land M."/>
            <person name="Hauser L."/>
            <person name="Pan C."/>
            <person name="Brambilla E.M."/>
            <person name="Rohde M."/>
            <person name="Spring S."/>
            <person name="Goker M."/>
            <person name="Detter J.C."/>
            <person name="Bristow J."/>
            <person name="Eisen J.A."/>
            <person name="Markowitz V."/>
            <person name="Hugenholtz P."/>
            <person name="Kyrpides N.C."/>
            <person name="Klenk H.P."/>
            <person name="Woyke T."/>
        </authorList>
    </citation>
    <scope>NUCLEOTIDE SEQUENCE [LARGE SCALE GENOMIC DNA]</scope>
    <source>
        <strain evidence="2">DSM 13258 / LMG 19739 / B1</strain>
    </source>
</reference>
<evidence type="ECO:0000313" key="1">
    <source>
        <dbReference type="EMBL" id="AEM69285.1"/>
    </source>
</evidence>
<dbReference type="eggNOG" id="ENOG503340G">
    <property type="taxonomic scope" value="Bacteria"/>
</dbReference>
<dbReference type="Proteomes" id="UP000008908">
    <property type="component" value="Chromosome"/>
</dbReference>
<sequence length="410" mass="48801">MKQGTCHLCDKNTDLAKSHIIPKFVFRWMKNTGGKYFRSPLNPNRRIQDGEKNYLFCFDCEQKFSSYEKWFANNIFFQHLNNDQRFLNYDENLGNFIISILWRRLLISKINAENYYEDVFYDWKSYLDKNKPLKFNDIHMLFLGNKWGKQAQPNEFVHRYFNRAVDTNIAEIDGETFVFAKFARFLLFTKLKGETNNFRGTQVLFKKSRFPFVQYIDNGKFFLFFLDRAEKIYQLALSEISIKEQEKIVTEISNKPQEFWKSDAGKSVALDLDSNIAPFEIDNHMKYLCDCCLSSMEEPDGYLLRTFEVIQSAYYWGFAFQRNELGLDKDGLDRRIEYFKEISSSPTPWIICDKCISMFDIDRIESKSFMNRWISLKGNFEPSKCDDFRNYVDDAMMKRISEIIVTVNKN</sequence>
<reference evidence="2" key="1">
    <citation type="submission" date="2011-08" db="EMBL/GenBank/DDBJ databases">
        <title>The complete genome of Muricauda ruestringensis DSM 13258.</title>
        <authorList>
            <person name="Lucas S."/>
            <person name="Han J."/>
            <person name="Lapidus A."/>
            <person name="Bruce D."/>
            <person name="Goodwin L."/>
            <person name="Pitluck S."/>
            <person name="Peters L."/>
            <person name="Kyrpides N."/>
            <person name="Mavromatis K."/>
            <person name="Ivanova N."/>
            <person name="Ovchinnikova G."/>
            <person name="Teshima H."/>
            <person name="Detter J.C."/>
            <person name="Tapia R."/>
            <person name="Han C."/>
            <person name="Land M."/>
            <person name="Hauser L."/>
            <person name="Markowitz V."/>
            <person name="Cheng J.-F."/>
            <person name="Hugenholtz P."/>
            <person name="Woyke T."/>
            <person name="Wu D."/>
            <person name="Spring S."/>
            <person name="Schroeder M."/>
            <person name="Brambilla E."/>
            <person name="Klenk H.-P."/>
            <person name="Eisen J.A."/>
        </authorList>
    </citation>
    <scope>NUCLEOTIDE SEQUENCE [LARGE SCALE GENOMIC DNA]</scope>
    <source>
        <strain evidence="2">DSM 13258 / LMG 19739 / B1</strain>
    </source>
</reference>
<gene>
    <name evidence="1" type="ordered locus">Murru_0229</name>
</gene>
<keyword evidence="2" id="KW-1185">Reference proteome</keyword>
<dbReference type="RefSeq" id="WP_014031569.1">
    <property type="nucleotide sequence ID" value="NC_015945.1"/>
</dbReference>
<dbReference type="OrthoDB" id="5518417at2"/>
<proteinExistence type="predicted"/>
<name>G2PRA4_ALLRU</name>
<accession>G2PRA4</accession>
<organism evidence="1 2">
    <name type="scientific">Allomuricauda ruestringensis (strain DSM 13258 / CIP 107369 / LMG 19739 / B1)</name>
    <name type="common">Muricauda ruestringensis</name>
    <dbReference type="NCBI Taxonomy" id="886377"/>
    <lineage>
        <taxon>Bacteria</taxon>
        <taxon>Pseudomonadati</taxon>
        <taxon>Bacteroidota</taxon>
        <taxon>Flavobacteriia</taxon>
        <taxon>Flavobacteriales</taxon>
        <taxon>Flavobacteriaceae</taxon>
        <taxon>Flagellimonas</taxon>
    </lineage>
</organism>
<evidence type="ECO:0008006" key="3">
    <source>
        <dbReference type="Google" id="ProtNLM"/>
    </source>
</evidence>
<protein>
    <recommendedName>
        <fullName evidence="3">HNH endonuclease</fullName>
    </recommendedName>
</protein>
<dbReference type="AlphaFoldDB" id="G2PRA4"/>
<dbReference type="KEGG" id="mrs:Murru_0229"/>